<evidence type="ECO:0000313" key="2">
    <source>
        <dbReference type="Proteomes" id="UP000265560"/>
    </source>
</evidence>
<proteinExistence type="predicted"/>
<dbReference type="Proteomes" id="UP000265560">
    <property type="component" value="Chromosome"/>
</dbReference>
<organism evidence="1 2">
    <name type="scientific">Pseudomonas cavernae</name>
    <dbReference type="NCBI Taxonomy" id="2320867"/>
    <lineage>
        <taxon>Bacteria</taxon>
        <taxon>Pseudomonadati</taxon>
        <taxon>Pseudomonadota</taxon>
        <taxon>Gammaproteobacteria</taxon>
        <taxon>Pseudomonadales</taxon>
        <taxon>Pseudomonadaceae</taxon>
        <taxon>Pseudomonas</taxon>
    </lineage>
</organism>
<dbReference type="EMBL" id="CP032419">
    <property type="protein sequence ID" value="AYC32281.1"/>
    <property type="molecule type" value="Genomic_DNA"/>
</dbReference>
<dbReference type="KEGG" id="pcav:D3880_07755"/>
<reference evidence="2" key="1">
    <citation type="submission" date="2018-09" db="EMBL/GenBank/DDBJ databases">
        <authorList>
            <person name="Zhu H."/>
        </authorList>
    </citation>
    <scope>NUCLEOTIDE SEQUENCE [LARGE SCALE GENOMIC DNA]</scope>
    <source>
        <strain evidence="2">K2W31S-8</strain>
    </source>
</reference>
<dbReference type="AlphaFoldDB" id="A0A385Z0U4"/>
<name>A0A385Z0U4_9PSED</name>
<keyword evidence="2" id="KW-1185">Reference proteome</keyword>
<protein>
    <submittedName>
        <fullName evidence="1">Uncharacterized protein</fullName>
    </submittedName>
</protein>
<gene>
    <name evidence="1" type="ORF">D3880_07755</name>
</gene>
<sequence length="66" mass="7390">MHTFLICISSRWQAEIQAYVGLDEDRHLHREGMDGVEIRVSDVFLGAFSAQGNATSRGRAVIWLGD</sequence>
<evidence type="ECO:0000313" key="1">
    <source>
        <dbReference type="EMBL" id="AYC32281.1"/>
    </source>
</evidence>
<accession>A0A385Z0U4</accession>